<reference evidence="2 3" key="1">
    <citation type="submission" date="2018-06" db="EMBL/GenBank/DDBJ databases">
        <title>Genomic insight into two independent archaeal endosymbiosis events.</title>
        <authorList>
            <person name="Lind A.E."/>
            <person name="Lewis W.H."/>
            <person name="Spang A."/>
            <person name="Guy L."/>
            <person name="Embley M.T."/>
            <person name="Ettema T.J.G."/>
        </authorList>
    </citation>
    <scope>NUCLEOTIDE SEQUENCE [LARGE SCALE GENOMIC DNA]</scope>
    <source>
        <strain evidence="2">NOE</strain>
    </source>
</reference>
<sequence length="60" mass="7091">MKNQPPCILQIGTGTEIFTEMFLEKYPNAKMDLVDISEEMFDIAKKRFEGNENLNFYRKI</sequence>
<protein>
    <recommendedName>
        <fullName evidence="1">Methyltransferase domain-containing protein</fullName>
    </recommendedName>
</protein>
<dbReference type="EMBL" id="NIZT01000030">
    <property type="protein sequence ID" value="RBQ22984.1"/>
    <property type="molecule type" value="Genomic_DNA"/>
</dbReference>
<dbReference type="Proteomes" id="UP000253099">
    <property type="component" value="Unassembled WGS sequence"/>
</dbReference>
<evidence type="ECO:0000259" key="1">
    <source>
        <dbReference type="Pfam" id="PF13649"/>
    </source>
</evidence>
<name>A0A366MBM4_9EURY</name>
<comment type="caution">
    <text evidence="2">The sequence shown here is derived from an EMBL/GenBank/DDBJ whole genome shotgun (WGS) entry which is preliminary data.</text>
</comment>
<dbReference type="Pfam" id="PF13649">
    <property type="entry name" value="Methyltransf_25"/>
    <property type="match status" value="1"/>
</dbReference>
<dbReference type="SUPFAM" id="SSF53335">
    <property type="entry name" value="S-adenosyl-L-methionine-dependent methyltransferases"/>
    <property type="match status" value="1"/>
</dbReference>
<evidence type="ECO:0000313" key="3">
    <source>
        <dbReference type="Proteomes" id="UP000253099"/>
    </source>
</evidence>
<dbReference type="AlphaFoldDB" id="A0A366MBM4"/>
<keyword evidence="3" id="KW-1185">Reference proteome</keyword>
<dbReference type="Gene3D" id="3.40.50.150">
    <property type="entry name" value="Vaccinia Virus protein VP39"/>
    <property type="match status" value="1"/>
</dbReference>
<organism evidence="2 3">
    <name type="scientific">Candidatus Methanobinarius endosymbioticus</name>
    <dbReference type="NCBI Taxonomy" id="2006182"/>
    <lineage>
        <taxon>Archaea</taxon>
        <taxon>Methanobacteriati</taxon>
        <taxon>Methanobacteriota</taxon>
        <taxon>Methanomada group</taxon>
        <taxon>Methanobacteria</taxon>
        <taxon>Methanobacteriales</taxon>
        <taxon>Methanobacteriaceae</taxon>
        <taxon>Candidatus Methanobinarius</taxon>
    </lineage>
</organism>
<accession>A0A366MBM4</accession>
<dbReference type="InterPro" id="IPR041698">
    <property type="entry name" value="Methyltransf_25"/>
</dbReference>
<dbReference type="InterPro" id="IPR029063">
    <property type="entry name" value="SAM-dependent_MTases_sf"/>
</dbReference>
<gene>
    <name evidence="2" type="ORF">ALNOE001_12490</name>
</gene>
<feature type="domain" description="Methyltransferase" evidence="1">
    <location>
        <begin position="8"/>
        <end position="56"/>
    </location>
</feature>
<proteinExistence type="predicted"/>
<evidence type="ECO:0000313" key="2">
    <source>
        <dbReference type="EMBL" id="RBQ22984.1"/>
    </source>
</evidence>